<proteinExistence type="predicted"/>
<name>A0ABV8KGJ5_9ACTN</name>
<keyword evidence="2" id="KW-1185">Reference proteome</keyword>
<evidence type="ECO:0000313" key="1">
    <source>
        <dbReference type="EMBL" id="MFC4105169.1"/>
    </source>
</evidence>
<dbReference type="EMBL" id="JBHSBN010000002">
    <property type="protein sequence ID" value="MFC4105169.1"/>
    <property type="molecule type" value="Genomic_DNA"/>
</dbReference>
<comment type="caution">
    <text evidence="1">The sequence shown here is derived from an EMBL/GenBank/DDBJ whole genome shotgun (WGS) entry which is preliminary data.</text>
</comment>
<protein>
    <submittedName>
        <fullName evidence="1">Uncharacterized protein</fullName>
    </submittedName>
</protein>
<organism evidence="1 2">
    <name type="scientific">Micromonospora zhanjiangensis</name>
    <dbReference type="NCBI Taxonomy" id="1522057"/>
    <lineage>
        <taxon>Bacteria</taxon>
        <taxon>Bacillati</taxon>
        <taxon>Actinomycetota</taxon>
        <taxon>Actinomycetes</taxon>
        <taxon>Micromonosporales</taxon>
        <taxon>Micromonosporaceae</taxon>
        <taxon>Micromonospora</taxon>
    </lineage>
</organism>
<sequence length="130" mass="14082">MDVTVTPSPNDVTVGPLTWPGLRGWANAWPADYGYGDDDGNYKLGAEVRAGAEVTVTVGPEARTYAGLSYGQRWSYSPAESVTFHGCPYRDTAYIGGFQVKGKRCVPFDIQVGDASPVRVWIGFFAPCPR</sequence>
<reference evidence="2" key="1">
    <citation type="journal article" date="2019" name="Int. J. Syst. Evol. Microbiol.">
        <title>The Global Catalogue of Microorganisms (GCM) 10K type strain sequencing project: providing services to taxonomists for standard genome sequencing and annotation.</title>
        <authorList>
            <consortium name="The Broad Institute Genomics Platform"/>
            <consortium name="The Broad Institute Genome Sequencing Center for Infectious Disease"/>
            <person name="Wu L."/>
            <person name="Ma J."/>
        </authorList>
    </citation>
    <scope>NUCLEOTIDE SEQUENCE [LARGE SCALE GENOMIC DNA]</scope>
    <source>
        <strain evidence="2">2902at01</strain>
    </source>
</reference>
<dbReference type="RefSeq" id="WP_377542169.1">
    <property type="nucleotide sequence ID" value="NZ_JBHSBN010000002.1"/>
</dbReference>
<accession>A0ABV8KGJ5</accession>
<evidence type="ECO:0000313" key="2">
    <source>
        <dbReference type="Proteomes" id="UP001595868"/>
    </source>
</evidence>
<dbReference type="Proteomes" id="UP001595868">
    <property type="component" value="Unassembled WGS sequence"/>
</dbReference>
<gene>
    <name evidence="1" type="ORF">ACFOX0_04335</name>
</gene>